<protein>
    <submittedName>
        <fullName evidence="1">Uncharacterized protein</fullName>
    </submittedName>
</protein>
<evidence type="ECO:0000313" key="1">
    <source>
        <dbReference type="EMBL" id="OVA13408.1"/>
    </source>
</evidence>
<dbReference type="InParanoid" id="A0A200QSI1"/>
<sequence length="119" mass="13142">MPVSDNHKAGTAATGRKPLFLQGSHLGKLSILMQDNDNKGATLVGDIWGSEWKTPPRRDGHASFPIALQDHDYPISCISLDIQRNCPSCLSKNKERKERKMSNSLEMSLDSIVLVIQAI</sequence>
<dbReference type="AlphaFoldDB" id="A0A200QSI1"/>
<name>A0A200QSI1_MACCD</name>
<comment type="caution">
    <text evidence="1">The sequence shown here is derived from an EMBL/GenBank/DDBJ whole genome shotgun (WGS) entry which is preliminary data.</text>
</comment>
<organism evidence="1 2">
    <name type="scientific">Macleaya cordata</name>
    <name type="common">Five-seeded plume-poppy</name>
    <name type="synonym">Bocconia cordata</name>
    <dbReference type="NCBI Taxonomy" id="56857"/>
    <lineage>
        <taxon>Eukaryota</taxon>
        <taxon>Viridiplantae</taxon>
        <taxon>Streptophyta</taxon>
        <taxon>Embryophyta</taxon>
        <taxon>Tracheophyta</taxon>
        <taxon>Spermatophyta</taxon>
        <taxon>Magnoliopsida</taxon>
        <taxon>Ranunculales</taxon>
        <taxon>Papaveraceae</taxon>
        <taxon>Papaveroideae</taxon>
        <taxon>Macleaya</taxon>
    </lineage>
</organism>
<evidence type="ECO:0000313" key="2">
    <source>
        <dbReference type="Proteomes" id="UP000195402"/>
    </source>
</evidence>
<dbReference type="Proteomes" id="UP000195402">
    <property type="component" value="Unassembled WGS sequence"/>
</dbReference>
<proteinExistence type="predicted"/>
<gene>
    <name evidence="1" type="ORF">BVC80_8771g28</name>
</gene>
<keyword evidence="2" id="KW-1185">Reference proteome</keyword>
<dbReference type="EMBL" id="MVGT01001146">
    <property type="protein sequence ID" value="OVA13408.1"/>
    <property type="molecule type" value="Genomic_DNA"/>
</dbReference>
<reference evidence="1 2" key="1">
    <citation type="journal article" date="2017" name="Mol. Plant">
        <title>The Genome of Medicinal Plant Macleaya cordata Provides New Insights into Benzylisoquinoline Alkaloids Metabolism.</title>
        <authorList>
            <person name="Liu X."/>
            <person name="Liu Y."/>
            <person name="Huang P."/>
            <person name="Ma Y."/>
            <person name="Qing Z."/>
            <person name="Tang Q."/>
            <person name="Cao H."/>
            <person name="Cheng P."/>
            <person name="Zheng Y."/>
            <person name="Yuan Z."/>
            <person name="Zhou Y."/>
            <person name="Liu J."/>
            <person name="Tang Z."/>
            <person name="Zhuo Y."/>
            <person name="Zhang Y."/>
            <person name="Yu L."/>
            <person name="Huang J."/>
            <person name="Yang P."/>
            <person name="Peng Q."/>
            <person name="Zhang J."/>
            <person name="Jiang W."/>
            <person name="Zhang Z."/>
            <person name="Lin K."/>
            <person name="Ro D.K."/>
            <person name="Chen X."/>
            <person name="Xiong X."/>
            <person name="Shang Y."/>
            <person name="Huang S."/>
            <person name="Zeng J."/>
        </authorList>
    </citation>
    <scope>NUCLEOTIDE SEQUENCE [LARGE SCALE GENOMIC DNA]</scope>
    <source>
        <strain evidence="2">cv. BLH2017</strain>
        <tissue evidence="1">Root</tissue>
    </source>
</reference>
<accession>A0A200QSI1</accession>